<dbReference type="EMBL" id="DXEQ01000105">
    <property type="protein sequence ID" value="HIX72108.1"/>
    <property type="molecule type" value="Genomic_DNA"/>
</dbReference>
<keyword evidence="1" id="KW-0472">Membrane</keyword>
<reference evidence="2" key="2">
    <citation type="submission" date="2021-04" db="EMBL/GenBank/DDBJ databases">
        <authorList>
            <person name="Gilroy R."/>
        </authorList>
    </citation>
    <scope>NUCLEOTIDE SEQUENCE</scope>
    <source>
        <strain evidence="2">ChiSxjej3B15-1167</strain>
    </source>
</reference>
<comment type="caution">
    <text evidence="2">The sequence shown here is derived from an EMBL/GenBank/DDBJ whole genome shotgun (WGS) entry which is preliminary data.</text>
</comment>
<evidence type="ECO:0000256" key="1">
    <source>
        <dbReference type="SAM" id="Phobius"/>
    </source>
</evidence>
<organism evidence="2 3">
    <name type="scientific">Candidatus Anaerobutyricum stercoripullorum</name>
    <dbReference type="NCBI Taxonomy" id="2838456"/>
    <lineage>
        <taxon>Bacteria</taxon>
        <taxon>Bacillati</taxon>
        <taxon>Bacillota</taxon>
        <taxon>Clostridia</taxon>
        <taxon>Lachnospirales</taxon>
        <taxon>Lachnospiraceae</taxon>
        <taxon>Anaerobutyricum</taxon>
    </lineage>
</organism>
<reference evidence="2" key="1">
    <citation type="journal article" date="2021" name="PeerJ">
        <title>Extensive microbial diversity within the chicken gut microbiome revealed by metagenomics and culture.</title>
        <authorList>
            <person name="Gilroy R."/>
            <person name="Ravi A."/>
            <person name="Getino M."/>
            <person name="Pursley I."/>
            <person name="Horton D.L."/>
            <person name="Alikhan N.F."/>
            <person name="Baker D."/>
            <person name="Gharbi K."/>
            <person name="Hall N."/>
            <person name="Watson M."/>
            <person name="Adriaenssens E.M."/>
            <person name="Foster-Nyarko E."/>
            <person name="Jarju S."/>
            <person name="Secka A."/>
            <person name="Antonio M."/>
            <person name="Oren A."/>
            <person name="Chaudhuri R.R."/>
            <person name="La Ragione R."/>
            <person name="Hildebrand F."/>
            <person name="Pallen M.J."/>
        </authorList>
    </citation>
    <scope>NUCLEOTIDE SEQUENCE</scope>
    <source>
        <strain evidence="2">ChiSxjej3B15-1167</strain>
    </source>
</reference>
<evidence type="ECO:0000313" key="2">
    <source>
        <dbReference type="EMBL" id="HIX72108.1"/>
    </source>
</evidence>
<keyword evidence="1" id="KW-1133">Transmembrane helix</keyword>
<evidence type="ECO:0000313" key="3">
    <source>
        <dbReference type="Proteomes" id="UP000886805"/>
    </source>
</evidence>
<keyword evidence="1" id="KW-0812">Transmembrane</keyword>
<name>A0A9D1X3B4_9FIRM</name>
<dbReference type="AlphaFoldDB" id="A0A9D1X3B4"/>
<feature type="transmembrane region" description="Helical" evidence="1">
    <location>
        <begin position="12"/>
        <end position="35"/>
    </location>
</feature>
<evidence type="ECO:0008006" key="4">
    <source>
        <dbReference type="Google" id="ProtNLM"/>
    </source>
</evidence>
<dbReference type="Proteomes" id="UP000886805">
    <property type="component" value="Unassembled WGS sequence"/>
</dbReference>
<proteinExistence type="predicted"/>
<accession>A0A9D1X3B4</accession>
<sequence length="158" mass="17476">MRRRQHSRAGLFLIELMIAIAFFAVTAAVFLQAFARSHSISRQAEELFRAQSMASSVAEILYDAADGQEAFLPALSAYFPAARQMETGEGICMYFDAEWEACAADEGAYVAAVSWQEELVSGLWRVEITVDEAEKPADGQHIYRLALKLYDPQEGGTA</sequence>
<gene>
    <name evidence="2" type="ORF">H9849_03705</name>
</gene>
<protein>
    <recommendedName>
        <fullName evidence="4">Type II secretion system protein</fullName>
    </recommendedName>
</protein>